<dbReference type="Pfam" id="PF07696">
    <property type="entry name" value="7TMR-DISMED2"/>
    <property type="match status" value="1"/>
</dbReference>
<dbReference type="InterPro" id="IPR036890">
    <property type="entry name" value="HATPase_C_sf"/>
</dbReference>
<dbReference type="InterPro" id="IPR005467">
    <property type="entry name" value="His_kinase_dom"/>
</dbReference>
<keyword evidence="5" id="KW-1133">Transmembrane helix</keyword>
<keyword evidence="8" id="KW-1185">Reference proteome</keyword>
<dbReference type="Gene3D" id="2.60.40.2380">
    <property type="match status" value="1"/>
</dbReference>
<evidence type="ECO:0000256" key="3">
    <source>
        <dbReference type="ARBA" id="ARBA00022553"/>
    </source>
</evidence>
<organism evidence="7 8">
    <name type="scientific">Kistimonas scapharcae</name>
    <dbReference type="NCBI Taxonomy" id="1036133"/>
    <lineage>
        <taxon>Bacteria</taxon>
        <taxon>Pseudomonadati</taxon>
        <taxon>Pseudomonadota</taxon>
        <taxon>Gammaproteobacteria</taxon>
        <taxon>Oceanospirillales</taxon>
        <taxon>Endozoicomonadaceae</taxon>
        <taxon>Kistimonas</taxon>
    </lineage>
</organism>
<reference evidence="8" key="1">
    <citation type="journal article" date="2019" name="Int. J. Syst. Evol. Microbiol.">
        <title>The Global Catalogue of Microorganisms (GCM) 10K type strain sequencing project: providing services to taxonomists for standard genome sequencing and annotation.</title>
        <authorList>
            <consortium name="The Broad Institute Genomics Platform"/>
            <consortium name="The Broad Institute Genome Sequencing Center for Infectious Disease"/>
            <person name="Wu L."/>
            <person name="Ma J."/>
        </authorList>
    </citation>
    <scope>NUCLEOTIDE SEQUENCE [LARGE SCALE GENOMIC DNA]</scope>
    <source>
        <strain evidence="8">JCM 17805</strain>
    </source>
</reference>
<comment type="catalytic activity">
    <reaction evidence="1">
        <text>ATP + protein L-histidine = ADP + protein N-phospho-L-histidine.</text>
        <dbReference type="EC" id="2.7.13.3"/>
    </reaction>
</comment>
<feature type="transmembrane region" description="Helical" evidence="5">
    <location>
        <begin position="366"/>
        <end position="385"/>
    </location>
</feature>
<dbReference type="SUPFAM" id="SSF47384">
    <property type="entry name" value="Homodimeric domain of signal transducing histidine kinase"/>
    <property type="match status" value="1"/>
</dbReference>
<dbReference type="InterPro" id="IPR003661">
    <property type="entry name" value="HisK_dim/P_dom"/>
</dbReference>
<dbReference type="Proteomes" id="UP001500604">
    <property type="component" value="Unassembled WGS sequence"/>
</dbReference>
<dbReference type="InterPro" id="IPR011622">
    <property type="entry name" value="7TMR_DISM_rcpt_extracell_dom2"/>
</dbReference>
<evidence type="ECO:0000313" key="7">
    <source>
        <dbReference type="EMBL" id="GAA4652207.1"/>
    </source>
</evidence>
<dbReference type="PROSITE" id="PS50109">
    <property type="entry name" value="HIS_KIN"/>
    <property type="match status" value="1"/>
</dbReference>
<gene>
    <name evidence="7" type="ORF">GCM10023116_44910</name>
</gene>
<feature type="transmembrane region" description="Helical" evidence="5">
    <location>
        <begin position="332"/>
        <end position="354"/>
    </location>
</feature>
<dbReference type="SMART" id="SM00388">
    <property type="entry name" value="HisKA"/>
    <property type="match status" value="1"/>
</dbReference>
<dbReference type="EC" id="2.7.13.3" evidence="2"/>
<comment type="caution">
    <text evidence="7">The sequence shown here is derived from an EMBL/GenBank/DDBJ whole genome shotgun (WGS) entry which is preliminary data.</text>
</comment>
<proteinExistence type="predicted"/>
<evidence type="ECO:0000256" key="1">
    <source>
        <dbReference type="ARBA" id="ARBA00000085"/>
    </source>
</evidence>
<dbReference type="Pfam" id="PF07695">
    <property type="entry name" value="7TMR-DISM_7TM"/>
    <property type="match status" value="1"/>
</dbReference>
<dbReference type="EMBL" id="BAABFL010000471">
    <property type="protein sequence ID" value="GAA4652207.1"/>
    <property type="molecule type" value="Genomic_DNA"/>
</dbReference>
<dbReference type="PANTHER" id="PTHR45339">
    <property type="entry name" value="HYBRID SIGNAL TRANSDUCTION HISTIDINE KINASE J"/>
    <property type="match status" value="1"/>
</dbReference>
<name>A0ABP8V8S6_9GAMM</name>
<evidence type="ECO:0000259" key="6">
    <source>
        <dbReference type="PROSITE" id="PS50109"/>
    </source>
</evidence>
<evidence type="ECO:0000256" key="4">
    <source>
        <dbReference type="ARBA" id="ARBA00023012"/>
    </source>
</evidence>
<protein>
    <recommendedName>
        <fullName evidence="2">histidine kinase</fullName>
        <ecNumber evidence="2">2.7.13.3</ecNumber>
    </recommendedName>
</protein>
<keyword evidence="5" id="KW-0812">Transmembrane</keyword>
<evidence type="ECO:0000256" key="5">
    <source>
        <dbReference type="SAM" id="Phobius"/>
    </source>
</evidence>
<dbReference type="CDD" id="cd00082">
    <property type="entry name" value="HisKA"/>
    <property type="match status" value="1"/>
</dbReference>
<dbReference type="InterPro" id="IPR003594">
    <property type="entry name" value="HATPase_dom"/>
</dbReference>
<dbReference type="InterPro" id="IPR036097">
    <property type="entry name" value="HisK_dim/P_sf"/>
</dbReference>
<keyword evidence="4" id="KW-0902">Two-component regulatory system</keyword>
<dbReference type="Gene3D" id="1.10.287.130">
    <property type="match status" value="1"/>
</dbReference>
<dbReference type="PANTHER" id="PTHR45339:SF1">
    <property type="entry name" value="HYBRID SIGNAL TRANSDUCTION HISTIDINE KINASE J"/>
    <property type="match status" value="1"/>
</dbReference>
<dbReference type="Gene3D" id="3.30.565.10">
    <property type="entry name" value="Histidine kinase-like ATPase, C-terminal domain"/>
    <property type="match status" value="1"/>
</dbReference>
<keyword evidence="5" id="KW-0472">Membrane</keyword>
<dbReference type="Pfam" id="PF02518">
    <property type="entry name" value="HATPase_c"/>
    <property type="match status" value="1"/>
</dbReference>
<accession>A0ABP8V8S6</accession>
<dbReference type="Pfam" id="PF00512">
    <property type="entry name" value="HisKA"/>
    <property type="match status" value="1"/>
</dbReference>
<feature type="domain" description="Histidine kinase" evidence="6">
    <location>
        <begin position="413"/>
        <end position="580"/>
    </location>
</feature>
<feature type="transmembrane region" description="Helical" evidence="5">
    <location>
        <begin position="184"/>
        <end position="202"/>
    </location>
</feature>
<dbReference type="SUPFAM" id="SSF55874">
    <property type="entry name" value="ATPase domain of HSP90 chaperone/DNA topoisomerase II/histidine kinase"/>
    <property type="match status" value="1"/>
</dbReference>
<keyword evidence="3" id="KW-0597">Phosphoprotein</keyword>
<feature type="transmembrane region" description="Helical" evidence="5">
    <location>
        <begin position="209"/>
        <end position="226"/>
    </location>
</feature>
<evidence type="ECO:0000313" key="8">
    <source>
        <dbReference type="Proteomes" id="UP001500604"/>
    </source>
</evidence>
<dbReference type="InterPro" id="IPR011623">
    <property type="entry name" value="7TMR_DISM_rcpt_extracell_dom1"/>
</dbReference>
<sequence length="580" mass="65714">MALCLPWQKTSAGVLVVDETMPFQSLAPYLEMYRTTSSSGMTADNIIGNQTLYFQPVRVQQLNLAYSDDAVWLRFSLQNPSSKVVRVFLESSFSRLDHVNLYAPSSASLLAEEPYRVVQGGDAQPFEERPFRTRQLTFPLELPPQVTQTFYIEVQSTSSLHIPLYVAGLKTLIETSEFRYTADGLFYGICLTVILAALLIFLAIRERIYFYYFMHAVFTTLAMMALDGSGFPFWPDALKFQEISVVVFQCLNSIFAMLFARSYLHLPEFLPRADRLNRIMIWYMLLAMVSSPFLPYSMASFSVVIPDFLLVFWIFGQAMVRSIQGDRPAMIFTAGWTLFISVCVFVAVANLGIVHDYADSIYGLKLAFVSEFFVLMIGLGYRLYLLGREQVRSRELAVIAQAESKAKSEILAKISHEIRTPLNGILGVTELMRQTPLNRLQEKYTDTINDSGQSLLTIINDILDHTRINAGRMELESIAFDLQDLMARTLNVFQSEAHLRNIDLSLEIAPDIPRQVTGDPTRLRQILVNLLGNAFKFTDKGAVSVRVRLDHEDENGQLTLYFSVKDTGIGIPTSLHERLF</sequence>
<feature type="transmembrane region" description="Helical" evidence="5">
    <location>
        <begin position="300"/>
        <end position="320"/>
    </location>
</feature>
<evidence type="ECO:0000256" key="2">
    <source>
        <dbReference type="ARBA" id="ARBA00012438"/>
    </source>
</evidence>